<sequence>MAESQSRQRSLRILVLNPNSSTAMTGGMAAAIEKLALPDSITFSTYTAPPSAPASIDGQEDINKSTQTVLDDADLAKDLESGKYDAVLVACFSVHSLVPKLSGKYQHLAVTGIFEASITTALSLTPAPLNNEKWGIVTTGKFWEAHLEDGVKAFLGQDKTVANYKFAGVFTSGLTAGDFHTLPPKEVEAKLKAATTRLFSAGNVNCVVMGCGGMAGLEDIIRQTSIISYGKDVGEQVYIVDGVKAGILQLEQTVHSMRAFR</sequence>
<name>A0A9P9EUT7_9HYPO</name>
<dbReference type="Gene3D" id="3.40.50.12500">
    <property type="match status" value="1"/>
</dbReference>
<evidence type="ECO:0000313" key="3">
    <source>
        <dbReference type="Proteomes" id="UP000717696"/>
    </source>
</evidence>
<dbReference type="OrthoDB" id="412018at2759"/>
<dbReference type="Proteomes" id="UP000717696">
    <property type="component" value="Unassembled WGS sequence"/>
</dbReference>
<dbReference type="Pfam" id="PF01177">
    <property type="entry name" value="Asp_Glu_race"/>
    <property type="match status" value="1"/>
</dbReference>
<reference evidence="2" key="1">
    <citation type="journal article" date="2021" name="Nat. Commun.">
        <title>Genetic determinants of endophytism in the Arabidopsis root mycobiome.</title>
        <authorList>
            <person name="Mesny F."/>
            <person name="Miyauchi S."/>
            <person name="Thiergart T."/>
            <person name="Pickel B."/>
            <person name="Atanasova L."/>
            <person name="Karlsson M."/>
            <person name="Huettel B."/>
            <person name="Barry K.W."/>
            <person name="Haridas S."/>
            <person name="Chen C."/>
            <person name="Bauer D."/>
            <person name="Andreopoulos W."/>
            <person name="Pangilinan J."/>
            <person name="LaButti K."/>
            <person name="Riley R."/>
            <person name="Lipzen A."/>
            <person name="Clum A."/>
            <person name="Drula E."/>
            <person name="Henrissat B."/>
            <person name="Kohler A."/>
            <person name="Grigoriev I.V."/>
            <person name="Martin F.M."/>
            <person name="Hacquard S."/>
        </authorList>
    </citation>
    <scope>NUCLEOTIDE SEQUENCE</scope>
    <source>
        <strain evidence="2">MPI-CAGE-AT-0021</strain>
    </source>
</reference>
<dbReference type="InterPro" id="IPR052186">
    <property type="entry name" value="Hydantoin_racemase-like"/>
</dbReference>
<gene>
    <name evidence="2" type="ORF">B0J13DRAFT_323930</name>
</gene>
<dbReference type="InterPro" id="IPR015942">
    <property type="entry name" value="Asp/Glu/hydantoin_racemase"/>
</dbReference>
<dbReference type="EMBL" id="JAGMUU010000009">
    <property type="protein sequence ID" value="KAH7145630.1"/>
    <property type="molecule type" value="Genomic_DNA"/>
</dbReference>
<keyword evidence="3" id="KW-1185">Reference proteome</keyword>
<comment type="caution">
    <text evidence="2">The sequence shown here is derived from an EMBL/GenBank/DDBJ whole genome shotgun (WGS) entry which is preliminary data.</text>
</comment>
<dbReference type="InterPro" id="IPR053714">
    <property type="entry name" value="Iso_Racemase_Enz_sf"/>
</dbReference>
<comment type="similarity">
    <text evidence="1">Belongs to the HyuE racemase family.</text>
</comment>
<evidence type="ECO:0000256" key="1">
    <source>
        <dbReference type="ARBA" id="ARBA00038414"/>
    </source>
</evidence>
<accession>A0A9P9EUT7</accession>
<dbReference type="AlphaFoldDB" id="A0A9P9EUT7"/>
<dbReference type="GO" id="GO:0047661">
    <property type="term" value="F:amino-acid racemase activity"/>
    <property type="evidence" value="ECO:0007669"/>
    <property type="project" value="InterPro"/>
</dbReference>
<proteinExistence type="inferred from homology"/>
<dbReference type="PANTHER" id="PTHR28047">
    <property type="entry name" value="PROTEIN DCG1"/>
    <property type="match status" value="1"/>
</dbReference>
<evidence type="ECO:0000313" key="2">
    <source>
        <dbReference type="EMBL" id="KAH7145630.1"/>
    </source>
</evidence>
<dbReference type="PANTHER" id="PTHR28047:SF5">
    <property type="entry name" value="PROTEIN DCG1"/>
    <property type="match status" value="1"/>
</dbReference>
<protein>
    <submittedName>
        <fullName evidence="2">Asp/Glu/hydantoin racemase</fullName>
    </submittedName>
</protein>
<organism evidence="2 3">
    <name type="scientific">Dactylonectria estremocensis</name>
    <dbReference type="NCBI Taxonomy" id="1079267"/>
    <lineage>
        <taxon>Eukaryota</taxon>
        <taxon>Fungi</taxon>
        <taxon>Dikarya</taxon>
        <taxon>Ascomycota</taxon>
        <taxon>Pezizomycotina</taxon>
        <taxon>Sordariomycetes</taxon>
        <taxon>Hypocreomycetidae</taxon>
        <taxon>Hypocreales</taxon>
        <taxon>Nectriaceae</taxon>
        <taxon>Dactylonectria</taxon>
    </lineage>
</organism>